<reference evidence="2 3" key="1">
    <citation type="submission" date="2020-11" db="EMBL/GenBank/DDBJ databases">
        <authorList>
            <person name="Wallbank WR R."/>
            <person name="Pardo Diaz C."/>
            <person name="Kozak K."/>
            <person name="Martin S."/>
            <person name="Jiggins C."/>
            <person name="Moest M."/>
            <person name="Warren A I."/>
            <person name="Generalovic N T."/>
            <person name="Byers J.R.P. K."/>
            <person name="Montejo-Kovacevich G."/>
            <person name="Yen C E."/>
        </authorList>
    </citation>
    <scope>NUCLEOTIDE SEQUENCE [LARGE SCALE GENOMIC DNA]</scope>
</reference>
<dbReference type="EMBL" id="LR899014">
    <property type="protein sequence ID" value="CAD7092755.1"/>
    <property type="molecule type" value="Genomic_DNA"/>
</dbReference>
<proteinExistence type="predicted"/>
<protein>
    <submittedName>
        <fullName evidence="2">Uncharacterized protein</fullName>
    </submittedName>
</protein>
<accession>A0A7R8V737</accession>
<feature type="compositionally biased region" description="Basic and acidic residues" evidence="1">
    <location>
        <begin position="15"/>
        <end position="26"/>
    </location>
</feature>
<name>A0A7R8V737_HERIL</name>
<feature type="region of interest" description="Disordered" evidence="1">
    <location>
        <begin position="1"/>
        <end position="27"/>
    </location>
</feature>
<dbReference type="AlphaFoldDB" id="A0A7R8V737"/>
<dbReference type="Proteomes" id="UP000594454">
    <property type="component" value="Chromosome 6"/>
</dbReference>
<evidence type="ECO:0000256" key="1">
    <source>
        <dbReference type="SAM" id="MobiDB-lite"/>
    </source>
</evidence>
<evidence type="ECO:0000313" key="2">
    <source>
        <dbReference type="EMBL" id="CAD7092755.1"/>
    </source>
</evidence>
<evidence type="ECO:0000313" key="3">
    <source>
        <dbReference type="Proteomes" id="UP000594454"/>
    </source>
</evidence>
<gene>
    <name evidence="2" type="ORF">HERILL_LOCUS15092</name>
</gene>
<keyword evidence="3" id="KW-1185">Reference proteome</keyword>
<organism evidence="2 3">
    <name type="scientific">Hermetia illucens</name>
    <name type="common">Black soldier fly</name>
    <dbReference type="NCBI Taxonomy" id="343691"/>
    <lineage>
        <taxon>Eukaryota</taxon>
        <taxon>Metazoa</taxon>
        <taxon>Ecdysozoa</taxon>
        <taxon>Arthropoda</taxon>
        <taxon>Hexapoda</taxon>
        <taxon>Insecta</taxon>
        <taxon>Pterygota</taxon>
        <taxon>Neoptera</taxon>
        <taxon>Endopterygota</taxon>
        <taxon>Diptera</taxon>
        <taxon>Brachycera</taxon>
        <taxon>Stratiomyomorpha</taxon>
        <taxon>Stratiomyidae</taxon>
        <taxon>Hermetiinae</taxon>
        <taxon>Hermetia</taxon>
    </lineage>
</organism>
<sequence>MSSGGALLVRNNSDSSREKGESERPRMAGSYISCPIVAVRLWCGIFFNFPDIYPEIRIYIMCLNAGPPHNRNSVFCYVHLHTVSPCDVYLAVPETFERPSEMSMTQKKGINKLPGTFDLHYNAI</sequence>
<dbReference type="InParanoid" id="A0A7R8V737"/>